<dbReference type="RefSeq" id="WP_131734808.1">
    <property type="nucleotide sequence ID" value="NZ_CAACYD010000007.1"/>
</dbReference>
<sequence>MSDDKIPEEGAAPDEPQSSPESPRTPAEGDEWRPVAGGDAEPFPTEKFPTGPIPPTPQAYSKVPPSEADTTDFSGAPGPTPTTEFGPGDEPFADTSSGPVDPAPTGTGPALTSPRKRRSTGKIVAFSLVAVLLVGVIAAVGSELYLRNKVTNCLEQSFSGLTGVPTSVSLSRKPIILQGTGGVPFVQVDTKDDNSPDAMRLHMRADGIKGEGTTTDIRSLEGHGFIPFERIVELSKENAQAAGQGTGNGAPQAATVEEITGDATNGTFEVQAAFPVMFFAVPVSATIKPVTTPEGRVDFEVVKASALVFGIPPDFAQQIVDQITESSLSSFFDEVKVDRLKVTDTGLDFAISGSDVQLTSEMTGENQQSSCV</sequence>
<accession>A0ABD7V6I4</accession>
<evidence type="ECO:0008006" key="5">
    <source>
        <dbReference type="Google" id="ProtNLM"/>
    </source>
</evidence>
<evidence type="ECO:0000256" key="2">
    <source>
        <dbReference type="SAM" id="Phobius"/>
    </source>
</evidence>
<name>A0ABD7V6I4_9ACTN</name>
<keyword evidence="2" id="KW-0812">Transmembrane</keyword>
<keyword evidence="2" id="KW-1133">Transmembrane helix</keyword>
<feature type="compositionally biased region" description="Low complexity" evidence="1">
    <location>
        <begin position="81"/>
        <end position="90"/>
    </location>
</feature>
<gene>
    <name evidence="3" type="ORF">NCTC8139_03112</name>
</gene>
<dbReference type="AlphaFoldDB" id="A0ABD7V6I4"/>
<reference evidence="3 4" key="1">
    <citation type="submission" date="2019-02" db="EMBL/GenBank/DDBJ databases">
        <authorList>
            <consortium name="Pathogen Informatics"/>
        </authorList>
    </citation>
    <scope>NUCLEOTIDE SEQUENCE [LARGE SCALE GENOMIC DNA]</scope>
    <source>
        <strain evidence="3 4">3012STDY6756503</strain>
    </source>
</reference>
<evidence type="ECO:0000256" key="1">
    <source>
        <dbReference type="SAM" id="MobiDB-lite"/>
    </source>
</evidence>
<dbReference type="EMBL" id="CAACYD010000007">
    <property type="protein sequence ID" value="VFA89546.1"/>
    <property type="molecule type" value="Genomic_DNA"/>
</dbReference>
<feature type="region of interest" description="Disordered" evidence="1">
    <location>
        <begin position="1"/>
        <end position="117"/>
    </location>
</feature>
<proteinExistence type="predicted"/>
<feature type="transmembrane region" description="Helical" evidence="2">
    <location>
        <begin position="123"/>
        <end position="146"/>
    </location>
</feature>
<evidence type="ECO:0000313" key="3">
    <source>
        <dbReference type="EMBL" id="VFA89546.1"/>
    </source>
</evidence>
<evidence type="ECO:0000313" key="4">
    <source>
        <dbReference type="Proteomes" id="UP000360750"/>
    </source>
</evidence>
<organism evidence="3 4">
    <name type="scientific">Gordonia paraffinivorans</name>
    <dbReference type="NCBI Taxonomy" id="175628"/>
    <lineage>
        <taxon>Bacteria</taxon>
        <taxon>Bacillati</taxon>
        <taxon>Actinomycetota</taxon>
        <taxon>Actinomycetes</taxon>
        <taxon>Mycobacteriales</taxon>
        <taxon>Gordoniaceae</taxon>
        <taxon>Gordonia</taxon>
    </lineage>
</organism>
<keyword evidence="2" id="KW-0472">Membrane</keyword>
<protein>
    <recommendedName>
        <fullName evidence="5">DUF2993 domain-containing protein</fullName>
    </recommendedName>
</protein>
<comment type="caution">
    <text evidence="3">The sequence shown here is derived from an EMBL/GenBank/DDBJ whole genome shotgun (WGS) entry which is preliminary data.</text>
</comment>
<dbReference type="Proteomes" id="UP000360750">
    <property type="component" value="Unassembled WGS sequence"/>
</dbReference>
<dbReference type="GeneID" id="60751098"/>